<dbReference type="Proteomes" id="UP000253319">
    <property type="component" value="Unassembled WGS sequence"/>
</dbReference>
<reference evidence="2 3" key="1">
    <citation type="submission" date="2018-06" db="EMBL/GenBank/DDBJ databases">
        <title>Flavobacterium tibetense sp. nov., isolated from a wetland YonghuCo on Tibetan Plateau.</title>
        <authorList>
            <person name="Xing P."/>
            <person name="Phurbu D."/>
            <person name="Lu H."/>
        </authorList>
    </citation>
    <scope>NUCLEOTIDE SEQUENCE [LARGE SCALE GENOMIC DNA]</scope>
    <source>
        <strain evidence="2 3">YH5</strain>
    </source>
</reference>
<sequence>MKIAKYILLLLALFSIAFSVFVATQPGSFEIVKEKNIDTSKTLVFDFISNLENATQWFPYILSDDNLDFTKNENNSISSANWKSTTSQYQLTNETLFNADSLYQNFQENDNIQKLIWKLEEQKEKTKIVLKVTGNLSFKQKLNALFHGGAENVFGPKLEVALTNIENRLNASFVEHSITIQGFSYQKGTNFIKQKDSCSIKDFDIRSKEILKKVNQFVEQNGIQPTGNPFVLFDRWEERKNFVVYAFCIPIEEEIVSTTNPNITGGNIPNYLALKTKLIGNTALHRKKAYDAAIKYIAKNKYEEDYGGYYLEIYPTEKDKKQHNPTVEIIIPVRKKIVIQTVQDSLTTSGNKIENAE</sequence>
<keyword evidence="3" id="KW-1185">Reference proteome</keyword>
<evidence type="ECO:0000256" key="1">
    <source>
        <dbReference type="SAM" id="SignalP"/>
    </source>
</evidence>
<dbReference type="InterPro" id="IPR011256">
    <property type="entry name" value="Reg_factor_effector_dom_sf"/>
</dbReference>
<dbReference type="EMBL" id="QLST01000008">
    <property type="protein sequence ID" value="RBA28316.1"/>
    <property type="molecule type" value="Genomic_DNA"/>
</dbReference>
<evidence type="ECO:0008006" key="4">
    <source>
        <dbReference type="Google" id="ProtNLM"/>
    </source>
</evidence>
<evidence type="ECO:0000313" key="2">
    <source>
        <dbReference type="EMBL" id="RBA28316.1"/>
    </source>
</evidence>
<dbReference type="OrthoDB" id="9807923at2"/>
<comment type="caution">
    <text evidence="2">The sequence shown here is derived from an EMBL/GenBank/DDBJ whole genome shotgun (WGS) entry which is preliminary data.</text>
</comment>
<protein>
    <recommendedName>
        <fullName evidence="4">Bacterial transcription activator effector binding domain-containing protein</fullName>
    </recommendedName>
</protein>
<evidence type="ECO:0000313" key="3">
    <source>
        <dbReference type="Proteomes" id="UP000253319"/>
    </source>
</evidence>
<proteinExistence type="predicted"/>
<dbReference type="AlphaFoldDB" id="A0A365P1C3"/>
<gene>
    <name evidence="2" type="ORF">DPN68_07750</name>
</gene>
<name>A0A365P1C3_9FLAO</name>
<accession>A0A365P1C3</accession>
<keyword evidence="1" id="KW-0732">Signal</keyword>
<feature type="chain" id="PRO_5016635619" description="Bacterial transcription activator effector binding domain-containing protein" evidence="1">
    <location>
        <begin position="23"/>
        <end position="357"/>
    </location>
</feature>
<dbReference type="Gene3D" id="3.20.80.10">
    <property type="entry name" value="Regulatory factor, effector binding domain"/>
    <property type="match status" value="1"/>
</dbReference>
<feature type="signal peptide" evidence="1">
    <location>
        <begin position="1"/>
        <end position="22"/>
    </location>
</feature>
<dbReference type="SUPFAM" id="SSF55136">
    <property type="entry name" value="Probable bacterial effector-binding domain"/>
    <property type="match status" value="1"/>
</dbReference>
<organism evidence="2 3">
    <name type="scientific">Flavobacterium tibetense</name>
    <dbReference type="NCBI Taxonomy" id="2233533"/>
    <lineage>
        <taxon>Bacteria</taxon>
        <taxon>Pseudomonadati</taxon>
        <taxon>Bacteroidota</taxon>
        <taxon>Flavobacteriia</taxon>
        <taxon>Flavobacteriales</taxon>
        <taxon>Flavobacteriaceae</taxon>
        <taxon>Flavobacterium</taxon>
    </lineage>
</organism>
<dbReference type="RefSeq" id="WP_113989081.1">
    <property type="nucleotide sequence ID" value="NZ_QLST01000008.1"/>
</dbReference>